<feature type="transmembrane region" description="Helical" evidence="6">
    <location>
        <begin position="294"/>
        <end position="316"/>
    </location>
</feature>
<protein>
    <submittedName>
        <fullName evidence="7">Predicted PurR-regulated permease PerM</fullName>
    </submittedName>
</protein>
<keyword evidence="5 6" id="KW-0472">Membrane</keyword>
<evidence type="ECO:0000256" key="2">
    <source>
        <dbReference type="ARBA" id="ARBA00009773"/>
    </source>
</evidence>
<feature type="transmembrane region" description="Helical" evidence="6">
    <location>
        <begin position="217"/>
        <end position="247"/>
    </location>
</feature>
<feature type="transmembrane region" description="Helical" evidence="6">
    <location>
        <begin position="135"/>
        <end position="155"/>
    </location>
</feature>
<feature type="transmembrane region" description="Helical" evidence="6">
    <location>
        <begin position="189"/>
        <end position="211"/>
    </location>
</feature>
<name>A0A1X7KR20_9BACT</name>
<dbReference type="EMBL" id="FXBB01000034">
    <property type="protein sequence ID" value="SMG43868.1"/>
    <property type="molecule type" value="Genomic_DNA"/>
</dbReference>
<evidence type="ECO:0000256" key="1">
    <source>
        <dbReference type="ARBA" id="ARBA00004141"/>
    </source>
</evidence>
<evidence type="ECO:0000256" key="3">
    <source>
        <dbReference type="ARBA" id="ARBA00022692"/>
    </source>
</evidence>
<dbReference type="PANTHER" id="PTHR21716:SF64">
    <property type="entry name" value="AI-2 TRANSPORT PROTEIN TQSA"/>
    <property type="match status" value="1"/>
</dbReference>
<dbReference type="STRING" id="561720.SAMN06275492_13423"/>
<sequence length="346" mass="37858">MKNINIIIACVSILTLVAVGVVLKAAQSVILPFVIAWLLSYIFGPVVRFMAKRRVPAAFSVILVLSILLGVCYVGIFFLNTRIVAFAAAYPRYYDQLIVLTKSFTGNALFPPDFWDSINWGERIGKYLLSVSGSLVSLMSNLVLVVVFLVFMLLGSPFFEFKIKKAFSEGYGAMITSILKTISSQIGRYLTLQFLISMVTGFCVWLALSYLRVDFAVTWGVVAFALNFIPTIGSIVASIPPILLALVQYYPNTFPAIGAAVALVMIQLAIGNVITPKVMGDSLDLSPVVILVSLFFWGWLWGVVGALLSVPIAAIIKIICENVDSLKVIGIMMGSGRPYRNELEKV</sequence>
<feature type="transmembrane region" description="Helical" evidence="6">
    <location>
        <begin position="30"/>
        <end position="51"/>
    </location>
</feature>
<proteinExistence type="inferred from homology"/>
<dbReference type="AlphaFoldDB" id="A0A1X7KR20"/>
<dbReference type="Proteomes" id="UP000193355">
    <property type="component" value="Unassembled WGS sequence"/>
</dbReference>
<evidence type="ECO:0000313" key="7">
    <source>
        <dbReference type="EMBL" id="SMG43868.1"/>
    </source>
</evidence>
<feature type="transmembrane region" description="Helical" evidence="6">
    <location>
        <begin position="58"/>
        <end position="79"/>
    </location>
</feature>
<dbReference type="Pfam" id="PF01594">
    <property type="entry name" value="AI-2E_transport"/>
    <property type="match status" value="1"/>
</dbReference>
<dbReference type="InterPro" id="IPR002549">
    <property type="entry name" value="AI-2E-like"/>
</dbReference>
<dbReference type="GO" id="GO:0016020">
    <property type="term" value="C:membrane"/>
    <property type="evidence" value="ECO:0007669"/>
    <property type="project" value="UniProtKB-SubCell"/>
</dbReference>
<gene>
    <name evidence="7" type="ORF">SAMN06275492_13423</name>
</gene>
<evidence type="ECO:0000313" key="8">
    <source>
        <dbReference type="Proteomes" id="UP000193355"/>
    </source>
</evidence>
<dbReference type="GO" id="GO:0055085">
    <property type="term" value="P:transmembrane transport"/>
    <property type="evidence" value="ECO:0007669"/>
    <property type="project" value="TreeGrafter"/>
</dbReference>
<comment type="subcellular location">
    <subcellularLocation>
        <location evidence="1">Membrane</location>
        <topology evidence="1">Multi-pass membrane protein</topology>
    </subcellularLocation>
</comment>
<comment type="similarity">
    <text evidence="2">Belongs to the autoinducer-2 exporter (AI-2E) (TC 2.A.86) family.</text>
</comment>
<dbReference type="OrthoDB" id="9793390at2"/>
<accession>A0A1X7KR20</accession>
<evidence type="ECO:0000256" key="5">
    <source>
        <dbReference type="ARBA" id="ARBA00023136"/>
    </source>
</evidence>
<evidence type="ECO:0000256" key="4">
    <source>
        <dbReference type="ARBA" id="ARBA00022989"/>
    </source>
</evidence>
<dbReference type="RefSeq" id="WP_085545347.1">
    <property type="nucleotide sequence ID" value="NZ_FXBB01000034.1"/>
</dbReference>
<reference evidence="8" key="1">
    <citation type="submission" date="2017-04" db="EMBL/GenBank/DDBJ databases">
        <authorList>
            <person name="Varghese N."/>
            <person name="Submissions S."/>
        </authorList>
    </citation>
    <scope>NUCLEOTIDE SEQUENCE [LARGE SCALE GENOMIC DNA]</scope>
    <source>
        <strain evidence="8">USBA 82</strain>
    </source>
</reference>
<keyword evidence="4 6" id="KW-1133">Transmembrane helix</keyword>
<dbReference type="PANTHER" id="PTHR21716">
    <property type="entry name" value="TRANSMEMBRANE PROTEIN"/>
    <property type="match status" value="1"/>
</dbReference>
<evidence type="ECO:0000256" key="6">
    <source>
        <dbReference type="SAM" id="Phobius"/>
    </source>
</evidence>
<feature type="transmembrane region" description="Helical" evidence="6">
    <location>
        <begin position="254"/>
        <end position="274"/>
    </location>
</feature>
<keyword evidence="3 6" id="KW-0812">Transmembrane</keyword>
<keyword evidence="8" id="KW-1185">Reference proteome</keyword>
<organism evidence="7 8">
    <name type="scientific">Dethiosulfovibrio salsuginis</name>
    <dbReference type="NCBI Taxonomy" id="561720"/>
    <lineage>
        <taxon>Bacteria</taxon>
        <taxon>Thermotogati</taxon>
        <taxon>Synergistota</taxon>
        <taxon>Synergistia</taxon>
        <taxon>Synergistales</taxon>
        <taxon>Dethiosulfovibrionaceae</taxon>
        <taxon>Dethiosulfovibrio</taxon>
    </lineage>
</organism>